<dbReference type="InterPro" id="IPR003594">
    <property type="entry name" value="HATPase_dom"/>
</dbReference>
<keyword evidence="9" id="KW-1133">Transmembrane helix</keyword>
<dbReference type="Gene3D" id="3.30.450.20">
    <property type="entry name" value="PAS domain"/>
    <property type="match status" value="1"/>
</dbReference>
<keyword evidence="3" id="KW-0597">Phosphoprotein</keyword>
<feature type="transmembrane region" description="Helical" evidence="9">
    <location>
        <begin position="27"/>
        <end position="43"/>
    </location>
</feature>
<dbReference type="InterPro" id="IPR036890">
    <property type="entry name" value="HATPase_C_sf"/>
</dbReference>
<evidence type="ECO:0000259" key="10">
    <source>
        <dbReference type="PROSITE" id="PS50109"/>
    </source>
</evidence>
<evidence type="ECO:0000256" key="2">
    <source>
        <dbReference type="ARBA" id="ARBA00012438"/>
    </source>
</evidence>
<evidence type="ECO:0000256" key="9">
    <source>
        <dbReference type="SAM" id="Phobius"/>
    </source>
</evidence>
<dbReference type="RefSeq" id="WP_012674756.1">
    <property type="nucleotide sequence ID" value="NC_012438.1"/>
</dbReference>
<dbReference type="Pfam" id="PF02518">
    <property type="entry name" value="HATPase_c"/>
    <property type="match status" value="1"/>
</dbReference>
<keyword evidence="5" id="KW-0547">Nucleotide-binding</keyword>
<dbReference type="PANTHER" id="PTHR43065:SF10">
    <property type="entry name" value="PEROXIDE STRESS-ACTIVATED HISTIDINE KINASE MAK3"/>
    <property type="match status" value="1"/>
</dbReference>
<dbReference type="InterPro" id="IPR035965">
    <property type="entry name" value="PAS-like_dom_sf"/>
</dbReference>
<feature type="transmembrane region" description="Helical" evidence="9">
    <location>
        <begin position="73"/>
        <end position="90"/>
    </location>
</feature>
<keyword evidence="9" id="KW-0812">Transmembrane</keyword>
<dbReference type="EMBL" id="CP001229">
    <property type="protein sequence ID" value="ACN99440.1"/>
    <property type="molecule type" value="Genomic_DNA"/>
</dbReference>
<organism evidence="12 13">
    <name type="scientific">Sulfurihydrogenibium azorense (strain DSM 15241 / OCM 825 / Az-Fu1)</name>
    <dbReference type="NCBI Taxonomy" id="204536"/>
    <lineage>
        <taxon>Bacteria</taxon>
        <taxon>Pseudomonadati</taxon>
        <taxon>Aquificota</taxon>
        <taxon>Aquificia</taxon>
        <taxon>Aquificales</taxon>
        <taxon>Hydrogenothermaceae</taxon>
        <taxon>Sulfurihydrogenibium</taxon>
    </lineage>
</organism>
<dbReference type="InterPro" id="IPR003661">
    <property type="entry name" value="HisK_dim/P_dom"/>
</dbReference>
<dbReference type="Proteomes" id="UP000001369">
    <property type="component" value="Chromosome"/>
</dbReference>
<dbReference type="OrthoDB" id="9784397at2"/>
<evidence type="ECO:0000256" key="5">
    <source>
        <dbReference type="ARBA" id="ARBA00022741"/>
    </source>
</evidence>
<keyword evidence="9" id="KW-0472">Membrane</keyword>
<evidence type="ECO:0000313" key="13">
    <source>
        <dbReference type="Proteomes" id="UP000001369"/>
    </source>
</evidence>
<dbReference type="GO" id="GO:0005524">
    <property type="term" value="F:ATP binding"/>
    <property type="evidence" value="ECO:0007669"/>
    <property type="project" value="UniProtKB-KW"/>
</dbReference>
<dbReference type="EC" id="2.7.13.3" evidence="2"/>
<dbReference type="InterPro" id="IPR036097">
    <property type="entry name" value="HisK_dim/P_sf"/>
</dbReference>
<feature type="domain" description="PAC" evidence="11">
    <location>
        <begin position="387"/>
        <end position="439"/>
    </location>
</feature>
<dbReference type="GO" id="GO:0000155">
    <property type="term" value="F:phosphorelay sensor kinase activity"/>
    <property type="evidence" value="ECO:0007669"/>
    <property type="project" value="InterPro"/>
</dbReference>
<evidence type="ECO:0000256" key="7">
    <source>
        <dbReference type="ARBA" id="ARBA00022840"/>
    </source>
</evidence>
<keyword evidence="8" id="KW-0902">Two-component regulatory system</keyword>
<dbReference type="HOGENOM" id="CLU_409892_0_0_0"/>
<name>C1DWP9_SULAA</name>
<dbReference type="PROSITE" id="PS50113">
    <property type="entry name" value="PAC"/>
    <property type="match status" value="1"/>
</dbReference>
<dbReference type="PRINTS" id="PR00344">
    <property type="entry name" value="BCTRLSENSOR"/>
</dbReference>
<evidence type="ECO:0000256" key="8">
    <source>
        <dbReference type="ARBA" id="ARBA00023012"/>
    </source>
</evidence>
<proteinExistence type="predicted"/>
<dbReference type="eggNOG" id="COG5000">
    <property type="taxonomic scope" value="Bacteria"/>
</dbReference>
<dbReference type="KEGG" id="saf:SULAZ_1572"/>
<dbReference type="InterPro" id="IPR005467">
    <property type="entry name" value="His_kinase_dom"/>
</dbReference>
<evidence type="ECO:0000259" key="11">
    <source>
        <dbReference type="PROSITE" id="PS50113"/>
    </source>
</evidence>
<dbReference type="SUPFAM" id="SSF55785">
    <property type="entry name" value="PYP-like sensor domain (PAS domain)"/>
    <property type="match status" value="1"/>
</dbReference>
<evidence type="ECO:0000256" key="3">
    <source>
        <dbReference type="ARBA" id="ARBA00022553"/>
    </source>
</evidence>
<protein>
    <recommendedName>
        <fullName evidence="2">histidine kinase</fullName>
        <ecNumber evidence="2">2.7.13.3</ecNumber>
    </recommendedName>
</protein>
<keyword evidence="4" id="KW-0808">Transferase</keyword>
<reference evidence="12 13" key="1">
    <citation type="journal article" date="2009" name="J. Bacteriol.">
        <title>Complete and draft genome sequences of six members of the Aquificales.</title>
        <authorList>
            <person name="Reysenbach A.L."/>
            <person name="Hamamura N."/>
            <person name="Podar M."/>
            <person name="Griffiths E."/>
            <person name="Ferreira S."/>
            <person name="Hochstein R."/>
            <person name="Heidelberg J."/>
            <person name="Johnson J."/>
            <person name="Mead D."/>
            <person name="Pohorille A."/>
            <person name="Sarmiento M."/>
            <person name="Schweighofer K."/>
            <person name="Seshadri R."/>
            <person name="Voytek M.A."/>
        </authorList>
    </citation>
    <scope>NUCLEOTIDE SEQUENCE [LARGE SCALE GENOMIC DNA]</scope>
    <source>
        <strain evidence="13">Az-Fu1 / DSM 15241 / OCM 825</strain>
    </source>
</reference>
<dbReference type="SUPFAM" id="SSF47384">
    <property type="entry name" value="Homodimeric domain of signal transducing histidine kinase"/>
    <property type="match status" value="1"/>
</dbReference>
<dbReference type="InterPro" id="IPR000700">
    <property type="entry name" value="PAS-assoc_C"/>
</dbReference>
<sequence>MDALTVAWITYFGVLYLTKKREIKDTSFFYSFTAFFFSLLEFYFNYKAYHFTIFPLIIFLLTVSFFNPNKRKYAILFLYYLFLSRLSIFFPDVRNLILSMSFLPLFTFSLTSDRQTFTLYILSVFLSFISYFNEFLSLGLTLVAISIYNIHYFLSKVEEEKENFKITVAKTIDSEIKREFEKLEFKLQTAYKKLKELFKLSVFTVKELSLNDMADKIVEGLVNLGYSGTFIKLRNENIQKKEGFFPNYRIYFDQDIDSVVSYEDNKVILIPLVSENQNLGIIGVYSKISLTREEVEFLITYANTISTSIAKTNFLLEKIKLRDLVQKTIESIDLGIVVLNKDFNLEFINKSAKVLLGKDQESGNFFKHFTILKNLENEFKEVINSKKSFEKKITISENPKKIWEIKAFPILTQEESIENIVVIIEDITEKVEMENQILQSEKLAVIGKLVASISHEVKNPLSIINQSAYSLKRKVNKLCKENAEEIIAGLDRIEKSVYRANDIVERLLNFTKPYYSKIESINIKDVIEEAIKLSFLQAKRSDISISKRLSNAYIKGDRNALIQLFINILINAIESIEDKGSISIKAYKDKSKGLAVIKIRDTGVGIPSQYLDKIFEPFFTTKESGTGLGLAVVYRIVESHGGKIYVESEEGKGTEFTVELPLNKEEEDGG</sequence>
<keyword evidence="6 12" id="KW-0418">Kinase</keyword>
<keyword evidence="13" id="KW-1185">Reference proteome</keyword>
<dbReference type="CDD" id="cd00082">
    <property type="entry name" value="HisKA"/>
    <property type="match status" value="1"/>
</dbReference>
<dbReference type="InterPro" id="IPR004358">
    <property type="entry name" value="Sig_transdc_His_kin-like_C"/>
</dbReference>
<dbReference type="PANTHER" id="PTHR43065">
    <property type="entry name" value="SENSOR HISTIDINE KINASE"/>
    <property type="match status" value="1"/>
</dbReference>
<dbReference type="AlphaFoldDB" id="C1DWP9"/>
<dbReference type="PROSITE" id="PS50109">
    <property type="entry name" value="HIS_KIN"/>
    <property type="match status" value="1"/>
</dbReference>
<evidence type="ECO:0000313" key="12">
    <source>
        <dbReference type="EMBL" id="ACN99440.1"/>
    </source>
</evidence>
<dbReference type="SMART" id="SM00387">
    <property type="entry name" value="HATPase_c"/>
    <property type="match status" value="1"/>
</dbReference>
<comment type="catalytic activity">
    <reaction evidence="1">
        <text>ATP + protein L-histidine = ADP + protein N-phospho-L-histidine.</text>
        <dbReference type="EC" id="2.7.13.3"/>
    </reaction>
</comment>
<dbReference type="STRING" id="204536.SULAZ_1572"/>
<evidence type="ECO:0000256" key="1">
    <source>
        <dbReference type="ARBA" id="ARBA00000085"/>
    </source>
</evidence>
<keyword evidence="7" id="KW-0067">ATP-binding</keyword>
<gene>
    <name evidence="12" type="ordered locus">SULAZ_1572</name>
</gene>
<dbReference type="Pfam" id="PF00512">
    <property type="entry name" value="HisKA"/>
    <property type="match status" value="1"/>
</dbReference>
<feature type="transmembrane region" description="Helical" evidence="9">
    <location>
        <begin position="49"/>
        <end position="66"/>
    </location>
</feature>
<evidence type="ECO:0000256" key="6">
    <source>
        <dbReference type="ARBA" id="ARBA00022777"/>
    </source>
</evidence>
<feature type="transmembrane region" description="Helical" evidence="9">
    <location>
        <begin position="119"/>
        <end position="148"/>
    </location>
</feature>
<accession>C1DWP9</accession>
<dbReference type="SUPFAM" id="SSF55781">
    <property type="entry name" value="GAF domain-like"/>
    <property type="match status" value="1"/>
</dbReference>
<evidence type="ECO:0000256" key="4">
    <source>
        <dbReference type="ARBA" id="ARBA00022679"/>
    </source>
</evidence>
<dbReference type="Gene3D" id="3.30.565.10">
    <property type="entry name" value="Histidine kinase-like ATPase, C-terminal domain"/>
    <property type="match status" value="1"/>
</dbReference>
<feature type="domain" description="Histidine kinase" evidence="10">
    <location>
        <begin position="452"/>
        <end position="664"/>
    </location>
</feature>
<dbReference type="Gene3D" id="1.10.287.130">
    <property type="match status" value="1"/>
</dbReference>
<dbReference type="SUPFAM" id="SSF55874">
    <property type="entry name" value="ATPase domain of HSP90 chaperone/DNA topoisomerase II/histidine kinase"/>
    <property type="match status" value="1"/>
</dbReference>